<evidence type="ECO:0000313" key="2">
    <source>
        <dbReference type="EMBL" id="BBA74445.1"/>
    </source>
</evidence>
<dbReference type="EMBL" id="LC171369">
    <property type="protein sequence ID" value="BBA74445.1"/>
    <property type="molecule type" value="Genomic_DNA"/>
</dbReference>
<evidence type="ECO:0000256" key="1">
    <source>
        <dbReference type="SAM" id="Phobius"/>
    </source>
</evidence>
<protein>
    <submittedName>
        <fullName evidence="2">Uncharacterized protein</fullName>
    </submittedName>
</protein>
<keyword evidence="1" id="KW-0472">Membrane</keyword>
<dbReference type="AlphaFoldDB" id="A0A292GLU3"/>
<keyword evidence="1" id="KW-1133">Transmembrane helix</keyword>
<sequence>MADRETTPLRLRDYLAFAWMKVFGTVCYLIVLPLPIPLDKPGTLRWRVMAWLWGWAYVSGQPMTVESYRDGRSMINERNA</sequence>
<organism evidence="2">
    <name type="scientific">Ochrobactrum sp. PW1</name>
    <dbReference type="NCBI Taxonomy" id="1882222"/>
    <lineage>
        <taxon>Bacteria</taxon>
        <taxon>Pseudomonadati</taxon>
        <taxon>Pseudomonadota</taxon>
        <taxon>Alphaproteobacteria</taxon>
        <taxon>Hyphomicrobiales</taxon>
        <taxon>Brucellaceae</taxon>
        <taxon>Brucella/Ochrobactrum group</taxon>
        <taxon>Ochrobactrum</taxon>
    </lineage>
</organism>
<proteinExistence type="predicted"/>
<keyword evidence="1" id="KW-0812">Transmembrane</keyword>
<reference evidence="2" key="1">
    <citation type="submission" date="2016-07" db="EMBL/GenBank/DDBJ databases">
        <title>Genomics reveals synergistic degradation of pyrene by five bacteria in a mangrove sediment-derived bacterial consortium.</title>
        <authorList>
            <person name="Wanapaisan P."/>
            <person name="Vejarano F."/>
            <person name="Chakraborty J."/>
            <person name="Shintani M."/>
            <person name="Muangchinda C."/>
            <person name="Laothamteep N."/>
            <person name="Suzuki-Minakuchi C."/>
            <person name="Inoue K."/>
            <person name="Nojiri H."/>
            <person name="Pinyakong O."/>
        </authorList>
    </citation>
    <scope>NUCLEOTIDE SEQUENCE</scope>
    <source>
        <strain evidence="2">PW1</strain>
    </source>
</reference>
<accession>A0A292GLU3</accession>
<feature type="transmembrane region" description="Helical" evidence="1">
    <location>
        <begin position="14"/>
        <end position="36"/>
    </location>
</feature>
<name>A0A292GLU3_9HYPH</name>